<dbReference type="OrthoDB" id="1922093at2759"/>
<feature type="domain" description="IBH1-like N-terminal" evidence="6">
    <location>
        <begin position="125"/>
        <end position="187"/>
    </location>
</feature>
<protein>
    <recommendedName>
        <fullName evidence="6">IBH1-like N-terminal domain-containing protein</fullName>
    </recommendedName>
</protein>
<dbReference type="Pfam" id="PF26576">
    <property type="entry name" value="IBH1_N"/>
    <property type="match status" value="1"/>
</dbReference>
<accession>A0A8X7Y681</accession>
<name>A0A8X7Y681_POPTO</name>
<dbReference type="PANTHER" id="PTHR33124:SF5">
    <property type="entry name" value="TRANSCRIPTION FACTOR IBH1-LIKE 1"/>
    <property type="match status" value="1"/>
</dbReference>
<keyword evidence="3" id="KW-0805">Transcription regulation</keyword>
<evidence type="ECO:0000256" key="4">
    <source>
        <dbReference type="ARBA" id="ARBA00023163"/>
    </source>
</evidence>
<evidence type="ECO:0000256" key="2">
    <source>
        <dbReference type="ARBA" id="ARBA00022679"/>
    </source>
</evidence>
<reference evidence="7" key="1">
    <citation type="journal article" date="2020" name="bioRxiv">
        <title>Hybrid origin of Populus tomentosa Carr. identified through genome sequencing and phylogenomic analysis.</title>
        <authorList>
            <person name="An X."/>
            <person name="Gao K."/>
            <person name="Chen Z."/>
            <person name="Li J."/>
            <person name="Yang X."/>
            <person name="Yang X."/>
            <person name="Zhou J."/>
            <person name="Guo T."/>
            <person name="Zhao T."/>
            <person name="Huang S."/>
            <person name="Miao D."/>
            <person name="Khan W.U."/>
            <person name="Rao P."/>
            <person name="Ye M."/>
            <person name="Lei B."/>
            <person name="Liao W."/>
            <person name="Wang J."/>
            <person name="Ji L."/>
            <person name="Li Y."/>
            <person name="Guo B."/>
            <person name="Mustafa N.S."/>
            <person name="Li S."/>
            <person name="Yun Q."/>
            <person name="Keller S.R."/>
            <person name="Mao J."/>
            <person name="Zhang R."/>
            <person name="Strauss S.H."/>
        </authorList>
    </citation>
    <scope>NUCLEOTIDE SEQUENCE</scope>
    <source>
        <strain evidence="7">GM15</strain>
        <tissue evidence="7">Leaf</tissue>
    </source>
</reference>
<dbReference type="AlphaFoldDB" id="A0A8X7Y681"/>
<dbReference type="InterPro" id="IPR004159">
    <property type="entry name" value="Put_SAM_MeTrfase"/>
</dbReference>
<keyword evidence="2" id="KW-0808">Transferase</keyword>
<dbReference type="Proteomes" id="UP000886885">
    <property type="component" value="Chromosome 18D"/>
</dbReference>
<dbReference type="GO" id="GO:0008168">
    <property type="term" value="F:methyltransferase activity"/>
    <property type="evidence" value="ECO:0007669"/>
    <property type="project" value="UniProtKB-KW"/>
</dbReference>
<comment type="caution">
    <text evidence="7">The sequence shown here is derived from an EMBL/GenBank/DDBJ whole genome shotgun (WGS) entry which is preliminary data.</text>
</comment>
<proteinExistence type="predicted"/>
<keyword evidence="8" id="KW-1185">Reference proteome</keyword>
<evidence type="ECO:0000256" key="3">
    <source>
        <dbReference type="ARBA" id="ARBA00023015"/>
    </source>
</evidence>
<gene>
    <name evidence="7" type="ORF">POTOM_057410</name>
</gene>
<evidence type="ECO:0000256" key="5">
    <source>
        <dbReference type="ARBA" id="ARBA00023180"/>
    </source>
</evidence>
<dbReference type="EMBL" id="JAAWWB010000036">
    <property type="protein sequence ID" value="KAG6739795.1"/>
    <property type="molecule type" value="Genomic_DNA"/>
</dbReference>
<sequence>MTSPTTQKESVAKHPSLVTNKEFGKVFHTSTLSSRNEWIIDSGATNHMTFDKLWLQSVKPSKQYIISSTNSTSLFVNREGGKLLLELNRVLRPGGFFVWSATPVYQTLAEDVGIWQAIRRMRNPSSLKQQFLKKWILGLQVCGSGKQNMSILERKKAIQLSADIALASTRDGRTCWSRALIANASKHDDNKVLVQHMLAPESERLKKASIGLVMDSKMVRCKKILKRSCCIKRVRKSEPQVVLAKSIAKRMVNRRAQVLKSLVPGGEFMDDISLIEETLDYIESLRAQVDVMRTLAKATELVNGK</sequence>
<dbReference type="GO" id="GO:0032259">
    <property type="term" value="P:methylation"/>
    <property type="evidence" value="ECO:0007669"/>
    <property type="project" value="UniProtKB-KW"/>
</dbReference>
<dbReference type="InterPro" id="IPR059002">
    <property type="entry name" value="IBH1_N"/>
</dbReference>
<keyword evidence="5" id="KW-0325">Glycoprotein</keyword>
<evidence type="ECO:0000259" key="6">
    <source>
        <dbReference type="Pfam" id="PF26576"/>
    </source>
</evidence>
<evidence type="ECO:0000313" key="7">
    <source>
        <dbReference type="EMBL" id="KAG6739795.1"/>
    </source>
</evidence>
<dbReference type="InterPro" id="IPR044660">
    <property type="entry name" value="IBH1-like"/>
</dbReference>
<dbReference type="Pfam" id="PF03141">
    <property type="entry name" value="Methyltransf_29"/>
    <property type="match status" value="1"/>
</dbReference>
<evidence type="ECO:0000313" key="8">
    <source>
        <dbReference type="Proteomes" id="UP000886885"/>
    </source>
</evidence>
<keyword evidence="1" id="KW-0489">Methyltransferase</keyword>
<dbReference type="PANTHER" id="PTHR33124">
    <property type="entry name" value="TRANSCRIPTION FACTOR IBH1-LIKE 1"/>
    <property type="match status" value="1"/>
</dbReference>
<evidence type="ECO:0000256" key="1">
    <source>
        <dbReference type="ARBA" id="ARBA00022603"/>
    </source>
</evidence>
<keyword evidence="4" id="KW-0804">Transcription</keyword>
<dbReference type="GO" id="GO:0006355">
    <property type="term" value="P:regulation of DNA-templated transcription"/>
    <property type="evidence" value="ECO:0007669"/>
    <property type="project" value="InterPro"/>
</dbReference>
<organism evidence="7 8">
    <name type="scientific">Populus tomentosa</name>
    <name type="common">Chinese white poplar</name>
    <dbReference type="NCBI Taxonomy" id="118781"/>
    <lineage>
        <taxon>Eukaryota</taxon>
        <taxon>Viridiplantae</taxon>
        <taxon>Streptophyta</taxon>
        <taxon>Embryophyta</taxon>
        <taxon>Tracheophyta</taxon>
        <taxon>Spermatophyta</taxon>
        <taxon>Magnoliopsida</taxon>
        <taxon>eudicotyledons</taxon>
        <taxon>Gunneridae</taxon>
        <taxon>Pentapetalae</taxon>
        <taxon>rosids</taxon>
        <taxon>fabids</taxon>
        <taxon>Malpighiales</taxon>
        <taxon>Salicaceae</taxon>
        <taxon>Saliceae</taxon>
        <taxon>Populus</taxon>
    </lineage>
</organism>